<evidence type="ECO:0000313" key="2">
    <source>
        <dbReference type="Proteomes" id="UP000887577"/>
    </source>
</evidence>
<keyword evidence="2" id="KW-1185">Reference proteome</keyword>
<evidence type="ECO:0000313" key="3">
    <source>
        <dbReference type="WBParaSite" id="PSU_v2.g9154.t1"/>
    </source>
</evidence>
<feature type="transmembrane region" description="Helical" evidence="1">
    <location>
        <begin position="39"/>
        <end position="58"/>
    </location>
</feature>
<dbReference type="InterPro" id="IPR019420">
    <property type="entry name" value="7TM_GPCR_serpentine_rcpt_Srbc"/>
</dbReference>
<name>A0A914ZBN4_9BILA</name>
<keyword evidence="1" id="KW-0812">Transmembrane</keyword>
<feature type="transmembrane region" description="Helical" evidence="1">
    <location>
        <begin position="78"/>
        <end position="95"/>
    </location>
</feature>
<organism evidence="2 3">
    <name type="scientific">Panagrolaimus superbus</name>
    <dbReference type="NCBI Taxonomy" id="310955"/>
    <lineage>
        <taxon>Eukaryota</taxon>
        <taxon>Metazoa</taxon>
        <taxon>Ecdysozoa</taxon>
        <taxon>Nematoda</taxon>
        <taxon>Chromadorea</taxon>
        <taxon>Rhabditida</taxon>
        <taxon>Tylenchina</taxon>
        <taxon>Panagrolaimomorpha</taxon>
        <taxon>Panagrolaimoidea</taxon>
        <taxon>Panagrolaimidae</taxon>
        <taxon>Panagrolaimus</taxon>
    </lineage>
</organism>
<dbReference type="WBParaSite" id="PSU_v2.g9154.t1">
    <property type="protein sequence ID" value="PSU_v2.g9154.t1"/>
    <property type="gene ID" value="PSU_v2.g9154"/>
</dbReference>
<accession>A0A914ZBN4</accession>
<dbReference type="AlphaFoldDB" id="A0A914ZBN4"/>
<reference evidence="3" key="1">
    <citation type="submission" date="2022-11" db="UniProtKB">
        <authorList>
            <consortium name="WormBaseParasite"/>
        </authorList>
    </citation>
    <scope>IDENTIFICATION</scope>
</reference>
<keyword evidence="1" id="KW-1133">Transmembrane helix</keyword>
<proteinExistence type="predicted"/>
<sequence>MSAQTAVYVFPYLPDSSETTTNCYTFGCMLISQKFYLNVRNIVAVSICATGTLLFYVFYKKSKKLNAQNSKYTKNNKLVLYTIGSALIFDFLPHFAVFCSFTVNFFSTIFPNILLIFAF</sequence>
<keyword evidence="1" id="KW-0472">Membrane</keyword>
<evidence type="ECO:0000256" key="1">
    <source>
        <dbReference type="SAM" id="Phobius"/>
    </source>
</evidence>
<dbReference type="Proteomes" id="UP000887577">
    <property type="component" value="Unplaced"/>
</dbReference>
<feature type="transmembrane region" description="Helical" evidence="1">
    <location>
        <begin position="101"/>
        <end position="118"/>
    </location>
</feature>
<protein>
    <submittedName>
        <fullName evidence="3">Vomeronasal type-1 receptor</fullName>
    </submittedName>
</protein>
<dbReference type="Pfam" id="PF10316">
    <property type="entry name" value="7TM_GPCR_Srbc"/>
    <property type="match status" value="1"/>
</dbReference>